<sequence length="65" mass="7197">MQDAISLAVIFSAKGDLEPRARAAGPFYPQYSNKMIGLAQNTNSNTLSKQKIYNKQNPSFPLLHT</sequence>
<proteinExistence type="predicted"/>
<evidence type="ECO:0000313" key="2">
    <source>
        <dbReference type="Proteomes" id="UP000618943"/>
    </source>
</evidence>
<reference evidence="1 2" key="1">
    <citation type="submission" date="2020-12" db="EMBL/GenBank/DDBJ databases">
        <title>YIM B01967 draft genome.</title>
        <authorList>
            <person name="Yan X."/>
        </authorList>
    </citation>
    <scope>NUCLEOTIDE SEQUENCE [LARGE SCALE GENOMIC DNA]</scope>
    <source>
        <strain evidence="1 2">YIM B01967</strain>
    </source>
</reference>
<name>A0ABS1HDL5_9BACL</name>
<keyword evidence="2" id="KW-1185">Reference proteome</keyword>
<gene>
    <name evidence="1" type="ORF">JFL43_20540</name>
</gene>
<organism evidence="1 2">
    <name type="scientific">Viridibacillus soli</name>
    <dbReference type="NCBI Taxonomy" id="2798301"/>
    <lineage>
        <taxon>Bacteria</taxon>
        <taxon>Bacillati</taxon>
        <taxon>Bacillota</taxon>
        <taxon>Bacilli</taxon>
        <taxon>Bacillales</taxon>
        <taxon>Caryophanaceae</taxon>
        <taxon>Viridibacillus</taxon>
    </lineage>
</organism>
<dbReference type="EMBL" id="JAEOAH010000053">
    <property type="protein sequence ID" value="MBK3497172.1"/>
    <property type="molecule type" value="Genomic_DNA"/>
</dbReference>
<comment type="caution">
    <text evidence="1">The sequence shown here is derived from an EMBL/GenBank/DDBJ whole genome shotgun (WGS) entry which is preliminary data.</text>
</comment>
<protein>
    <submittedName>
        <fullName evidence="1">Uncharacterized protein</fullName>
    </submittedName>
</protein>
<evidence type="ECO:0000313" key="1">
    <source>
        <dbReference type="EMBL" id="MBK3497172.1"/>
    </source>
</evidence>
<dbReference type="Proteomes" id="UP000618943">
    <property type="component" value="Unassembled WGS sequence"/>
</dbReference>
<accession>A0ABS1HDL5</accession>